<sequence>VRGVLHKEVVVKNMRVILPLVIESGYALHKCDDIRNIIELKNDDLETLLEICRKYNDERSVLLIYRKLKQFDECFKCIRERIKGVAPLQEEQILISKEMVQQTIQNNTVKCHEDLQSDDKTSESQQKEEKIIQKFVIGTQEERKPISSTVQDIKGILDDMRDVVSAYLTAEKREILNTNDTVILIMKKIYEVFSTNTEVLERLQKEYREVVEVICEKSPIESSLKFCQEICTGNTLKLVLRDLLVQTQRNIALLKNIHVIANSQMKKSKQCQLSDLKHGVITCNTCVLCKQKREDSFVSFGCGHCYHTTCISSSCVCLICNGLA</sequence>
<keyword evidence="1" id="KW-0862">Zinc</keyword>
<keyword evidence="4" id="KW-1185">Reference proteome</keyword>
<dbReference type="OMA" id="FKCIRER"/>
<accession>A0A0A1UHG6</accession>
<gene>
    <name evidence="3" type="ORF">EIN_159400</name>
</gene>
<dbReference type="PROSITE" id="PS50089">
    <property type="entry name" value="ZF_RING_2"/>
    <property type="match status" value="1"/>
</dbReference>
<dbReference type="InterPro" id="IPR001841">
    <property type="entry name" value="Znf_RING"/>
</dbReference>
<feature type="domain" description="RING-type" evidence="2">
    <location>
        <begin position="286"/>
        <end position="321"/>
    </location>
</feature>
<dbReference type="KEGG" id="eiv:EIN_159400"/>
<organism evidence="3 4">
    <name type="scientific">Entamoeba invadens IP1</name>
    <dbReference type="NCBI Taxonomy" id="370355"/>
    <lineage>
        <taxon>Eukaryota</taxon>
        <taxon>Amoebozoa</taxon>
        <taxon>Evosea</taxon>
        <taxon>Archamoebae</taxon>
        <taxon>Mastigamoebida</taxon>
        <taxon>Entamoebidae</taxon>
        <taxon>Entamoeba</taxon>
    </lineage>
</organism>
<evidence type="ECO:0000313" key="3">
    <source>
        <dbReference type="EMBL" id="ELP95291.1"/>
    </source>
</evidence>
<feature type="non-terminal residue" evidence="3">
    <location>
        <position position="1"/>
    </location>
</feature>
<proteinExistence type="predicted"/>
<dbReference type="GO" id="GO:0008270">
    <property type="term" value="F:zinc ion binding"/>
    <property type="evidence" value="ECO:0007669"/>
    <property type="project" value="UniProtKB-KW"/>
</dbReference>
<protein>
    <submittedName>
        <fullName evidence="3">Zinc finger domain containing protein</fullName>
    </submittedName>
</protein>
<evidence type="ECO:0000313" key="4">
    <source>
        <dbReference type="Proteomes" id="UP000014680"/>
    </source>
</evidence>
<reference evidence="3 4" key="1">
    <citation type="submission" date="2012-10" db="EMBL/GenBank/DDBJ databases">
        <authorList>
            <person name="Zafar N."/>
            <person name="Inman J."/>
            <person name="Hall N."/>
            <person name="Lorenzi H."/>
            <person name="Caler E."/>
        </authorList>
    </citation>
    <scope>NUCLEOTIDE SEQUENCE [LARGE SCALE GENOMIC DNA]</scope>
    <source>
        <strain evidence="3 4">IP1</strain>
    </source>
</reference>
<dbReference type="VEuPathDB" id="AmoebaDB:EIN_159400"/>
<evidence type="ECO:0000259" key="2">
    <source>
        <dbReference type="PROSITE" id="PS50089"/>
    </source>
</evidence>
<keyword evidence="1" id="KW-0479">Metal-binding</keyword>
<evidence type="ECO:0000256" key="1">
    <source>
        <dbReference type="PROSITE-ProRule" id="PRU00175"/>
    </source>
</evidence>
<dbReference type="AlphaFoldDB" id="A0A0A1UHG6"/>
<dbReference type="EMBL" id="KB206152">
    <property type="protein sequence ID" value="ELP95291.1"/>
    <property type="molecule type" value="Genomic_DNA"/>
</dbReference>
<dbReference type="Proteomes" id="UP000014680">
    <property type="component" value="Unassembled WGS sequence"/>
</dbReference>
<dbReference type="RefSeq" id="XP_004262062.1">
    <property type="nucleotide sequence ID" value="XM_004262014.1"/>
</dbReference>
<dbReference type="GeneID" id="14894278"/>
<name>A0A0A1UHG6_ENTIV</name>
<keyword evidence="1" id="KW-0863">Zinc-finger</keyword>